<organism evidence="2 3">
    <name type="scientific">Elsinoe australis</name>
    <dbReference type="NCBI Taxonomy" id="40998"/>
    <lineage>
        <taxon>Eukaryota</taxon>
        <taxon>Fungi</taxon>
        <taxon>Dikarya</taxon>
        <taxon>Ascomycota</taxon>
        <taxon>Pezizomycotina</taxon>
        <taxon>Dothideomycetes</taxon>
        <taxon>Dothideomycetidae</taxon>
        <taxon>Myriangiales</taxon>
        <taxon>Elsinoaceae</taxon>
        <taxon>Elsinoe</taxon>
    </lineage>
</organism>
<dbReference type="EMBL" id="NHZQ01000251">
    <property type="protein sequence ID" value="PSK45161.1"/>
    <property type="molecule type" value="Genomic_DNA"/>
</dbReference>
<evidence type="ECO:0000256" key="1">
    <source>
        <dbReference type="SAM" id="MobiDB-lite"/>
    </source>
</evidence>
<gene>
    <name evidence="2" type="ORF">B9Z65_2301</name>
</gene>
<comment type="caution">
    <text evidence="2">The sequence shown here is derived from an EMBL/GenBank/DDBJ whole genome shotgun (WGS) entry which is preliminary data.</text>
</comment>
<dbReference type="Proteomes" id="UP000243723">
    <property type="component" value="Unassembled WGS sequence"/>
</dbReference>
<evidence type="ECO:0000313" key="2">
    <source>
        <dbReference type="EMBL" id="PSK45161.1"/>
    </source>
</evidence>
<accession>A0A2P7ZAE1</accession>
<evidence type="ECO:0000313" key="3">
    <source>
        <dbReference type="Proteomes" id="UP000243723"/>
    </source>
</evidence>
<feature type="region of interest" description="Disordered" evidence="1">
    <location>
        <begin position="135"/>
        <end position="155"/>
    </location>
</feature>
<keyword evidence="3" id="KW-1185">Reference proteome</keyword>
<sequence>MSRHSSYLTRCLGAMYADLSGYSGTGVVKRIAERCQDQVSTSGEDAYNQAKDLAVAAIRSAQSQHAKKLDHSIRVYVCNLCGKLNNLVEGGHGFDRAGQAAKKYLEETGEETTRLGDMIDDLRRDFEVIVGRGIAGQEEAETETQQRPGAGQSTALVPSRTTFGVSLAGIGSQAMVVVPTKFFKGG</sequence>
<proteinExistence type="predicted"/>
<name>A0A2P7ZAE1_9PEZI</name>
<protein>
    <submittedName>
        <fullName evidence="2">Uncharacterized protein</fullName>
    </submittedName>
</protein>
<reference evidence="2 3" key="1">
    <citation type="submission" date="2017-05" db="EMBL/GenBank/DDBJ databases">
        <title>Draft genome sequence of Elsinoe australis.</title>
        <authorList>
            <person name="Cheng Q."/>
        </authorList>
    </citation>
    <scope>NUCLEOTIDE SEQUENCE [LARGE SCALE GENOMIC DNA]</scope>
    <source>
        <strain evidence="2 3">NL1</strain>
    </source>
</reference>
<dbReference type="AlphaFoldDB" id="A0A2P7ZAE1"/>